<dbReference type="GO" id="GO:0006412">
    <property type="term" value="P:translation"/>
    <property type="evidence" value="ECO:0007669"/>
    <property type="project" value="TreeGrafter"/>
</dbReference>
<proteinExistence type="predicted"/>
<dbReference type="GO" id="GO:0003735">
    <property type="term" value="F:structural constituent of ribosome"/>
    <property type="evidence" value="ECO:0007669"/>
    <property type="project" value="TreeGrafter"/>
</dbReference>
<feature type="compositionally biased region" description="Polar residues" evidence="1">
    <location>
        <begin position="263"/>
        <end position="272"/>
    </location>
</feature>
<sequence length="272" mass="30253">METIDAQSETSTSELKIKTHFTGKVVKTSLAGALVDIGEKSPAYLHVSQLPPAADGTPKGVEEILKPGQEIDVWVKRIKEGRVELTMIKPMEFDWRDLKKDMTVTGKVVRIEKFGVFVEIGAERPGLVHISEMAHGFVKAAEDVVKEGDEIQAMILDVDRKKKQIKLSMKALLPEPEKTEEAPKAKPAGSGAPRGERKGGRRRESAEEDYTAYLQTETPSEPELTAMEIAYRNAMGKAKSKRAIAQEKHKRAEAQERDEIFSRTLTNKIKTS</sequence>
<protein>
    <recommendedName>
        <fullName evidence="2">S1 motif domain-containing protein</fullName>
    </recommendedName>
</protein>
<dbReference type="RefSeq" id="WP_062420163.1">
    <property type="nucleotide sequence ID" value="NZ_BBYA01000001.1"/>
</dbReference>
<keyword evidence="4" id="KW-1185">Reference proteome</keyword>
<name>A0A0P6WNH4_9CHLR</name>
<evidence type="ECO:0000313" key="4">
    <source>
        <dbReference type="Proteomes" id="UP000050430"/>
    </source>
</evidence>
<dbReference type="FunFam" id="2.40.50.140:FF:000051">
    <property type="entry name" value="RNA-binding transcriptional accessory protein"/>
    <property type="match status" value="1"/>
</dbReference>
<dbReference type="PROSITE" id="PS50126">
    <property type="entry name" value="S1"/>
    <property type="match status" value="2"/>
</dbReference>
<evidence type="ECO:0000313" key="3">
    <source>
        <dbReference type="EMBL" id="KPL71588.1"/>
    </source>
</evidence>
<feature type="compositionally biased region" description="Basic and acidic residues" evidence="1">
    <location>
        <begin position="175"/>
        <end position="184"/>
    </location>
</feature>
<evidence type="ECO:0000259" key="2">
    <source>
        <dbReference type="PROSITE" id="PS50126"/>
    </source>
</evidence>
<comment type="caution">
    <text evidence="3">The sequence shown here is derived from an EMBL/GenBank/DDBJ whole genome shotgun (WGS) entry which is preliminary data.</text>
</comment>
<feature type="domain" description="S1 motif" evidence="2">
    <location>
        <begin position="101"/>
        <end position="170"/>
    </location>
</feature>
<feature type="compositionally biased region" description="Basic and acidic residues" evidence="1">
    <location>
        <begin position="244"/>
        <end position="261"/>
    </location>
</feature>
<dbReference type="Gene3D" id="2.40.50.140">
    <property type="entry name" value="Nucleic acid-binding proteins"/>
    <property type="match status" value="2"/>
</dbReference>
<dbReference type="STRING" id="229920.ADM99_08855"/>
<dbReference type="SUPFAM" id="SSF50249">
    <property type="entry name" value="Nucleic acid-binding proteins"/>
    <property type="match status" value="2"/>
</dbReference>
<dbReference type="GO" id="GO:0003729">
    <property type="term" value="F:mRNA binding"/>
    <property type="evidence" value="ECO:0007669"/>
    <property type="project" value="TreeGrafter"/>
</dbReference>
<dbReference type="AlphaFoldDB" id="A0A0P6WNH4"/>
<dbReference type="InterPro" id="IPR012340">
    <property type="entry name" value="NA-bd_OB-fold"/>
</dbReference>
<evidence type="ECO:0000256" key="1">
    <source>
        <dbReference type="SAM" id="MobiDB-lite"/>
    </source>
</evidence>
<organism evidence="3 4">
    <name type="scientific">Leptolinea tardivitalis</name>
    <dbReference type="NCBI Taxonomy" id="229920"/>
    <lineage>
        <taxon>Bacteria</taxon>
        <taxon>Bacillati</taxon>
        <taxon>Chloroflexota</taxon>
        <taxon>Anaerolineae</taxon>
        <taxon>Anaerolineales</taxon>
        <taxon>Anaerolineaceae</taxon>
        <taxon>Leptolinea</taxon>
    </lineage>
</organism>
<dbReference type="EMBL" id="LGCK01000010">
    <property type="protein sequence ID" value="KPL71588.1"/>
    <property type="molecule type" value="Genomic_DNA"/>
</dbReference>
<feature type="region of interest" description="Disordered" evidence="1">
    <location>
        <begin position="171"/>
        <end position="272"/>
    </location>
</feature>
<dbReference type="SMART" id="SM00316">
    <property type="entry name" value="S1"/>
    <property type="match status" value="2"/>
</dbReference>
<reference evidence="3 4" key="1">
    <citation type="submission" date="2015-07" db="EMBL/GenBank/DDBJ databases">
        <title>Genome sequence of Leptolinea tardivitalis DSM 16556.</title>
        <authorList>
            <person name="Hemp J."/>
            <person name="Ward L.M."/>
            <person name="Pace L.A."/>
            <person name="Fischer W.W."/>
        </authorList>
    </citation>
    <scope>NUCLEOTIDE SEQUENCE [LARGE SCALE GENOMIC DNA]</scope>
    <source>
        <strain evidence="3 4">YMTK-2</strain>
    </source>
</reference>
<accession>A0A0P6WNH4</accession>
<feature type="compositionally biased region" description="Basic and acidic residues" evidence="1">
    <location>
        <begin position="194"/>
        <end position="205"/>
    </location>
</feature>
<feature type="domain" description="S1 motif" evidence="2">
    <location>
        <begin position="18"/>
        <end position="88"/>
    </location>
</feature>
<dbReference type="InterPro" id="IPR003029">
    <property type="entry name" value="S1_domain"/>
</dbReference>
<dbReference type="Proteomes" id="UP000050430">
    <property type="component" value="Unassembled WGS sequence"/>
</dbReference>
<dbReference type="GO" id="GO:0005737">
    <property type="term" value="C:cytoplasm"/>
    <property type="evidence" value="ECO:0007669"/>
    <property type="project" value="UniProtKB-ARBA"/>
</dbReference>
<dbReference type="InterPro" id="IPR050437">
    <property type="entry name" value="Ribos_protein_bS1-like"/>
</dbReference>
<dbReference type="PANTHER" id="PTHR10724">
    <property type="entry name" value="30S RIBOSOMAL PROTEIN S1"/>
    <property type="match status" value="1"/>
</dbReference>
<dbReference type="OrthoDB" id="9810507at2"/>
<dbReference type="Pfam" id="PF00575">
    <property type="entry name" value="S1"/>
    <property type="match status" value="2"/>
</dbReference>
<gene>
    <name evidence="3" type="ORF">ADM99_08855</name>
</gene>